<reference evidence="3" key="2">
    <citation type="submission" date="2022-07" db="EMBL/GenBank/DDBJ databases">
        <title>Genomic of Streptomyces cavourensis F2.</title>
        <authorList>
            <person name="Hu S."/>
            <person name="Liang W."/>
        </authorList>
    </citation>
    <scope>NUCLEOTIDE SEQUENCE</scope>
    <source>
        <strain evidence="3">F2</strain>
    </source>
</reference>
<evidence type="ECO:0000256" key="1">
    <source>
        <dbReference type="SAM" id="MobiDB-lite"/>
    </source>
</evidence>
<feature type="compositionally biased region" description="Gly residues" evidence="1">
    <location>
        <begin position="116"/>
        <end position="127"/>
    </location>
</feature>
<sequence length="127" mass="14043">MAGRYYFDPSRVESLTEQQDQIAELAMSILTDFRDGVFETAGWTGTAASTDEMSQKATERDREETQKVTATMTGFRDALSASTAAMKDQIYLVRQTRDTNLEGLHKYNSRTETDGAYGGGSGGRARH</sequence>
<accession>A0AAD0VH35</accession>
<evidence type="ECO:0000313" key="3">
    <source>
        <dbReference type="EMBL" id="UTR78868.1"/>
    </source>
</evidence>
<feature type="region of interest" description="Disordered" evidence="1">
    <location>
        <begin position="44"/>
        <end position="68"/>
    </location>
</feature>
<dbReference type="AlphaFoldDB" id="A0AAD0VH35"/>
<name>A0AAD0VH35_9ACTN</name>
<dbReference type="Proteomes" id="UP001058236">
    <property type="component" value="Chromosome"/>
</dbReference>
<reference evidence="2 4" key="1">
    <citation type="submission" date="2018-07" db="EMBL/GenBank/DDBJ databases">
        <title>Complete genome sequence of soil actinomycete Streptomyces cavourensis tj430.</title>
        <authorList>
            <person name="Wang P."/>
            <person name="Huang Y."/>
        </authorList>
    </citation>
    <scope>NUCLEOTIDE SEQUENCE [LARGE SCALE GENOMIC DNA]</scope>
    <source>
        <strain evidence="2 4">TJ430</strain>
    </source>
</reference>
<protein>
    <submittedName>
        <fullName evidence="2">Uncharacterized protein</fullName>
    </submittedName>
</protein>
<evidence type="ECO:0000313" key="5">
    <source>
        <dbReference type="Proteomes" id="UP001058236"/>
    </source>
</evidence>
<organism evidence="2 4">
    <name type="scientific">Streptomyces cavourensis</name>
    <dbReference type="NCBI Taxonomy" id="67258"/>
    <lineage>
        <taxon>Bacteria</taxon>
        <taxon>Bacillati</taxon>
        <taxon>Actinomycetota</taxon>
        <taxon>Actinomycetes</taxon>
        <taxon>Kitasatosporales</taxon>
        <taxon>Streptomycetaceae</taxon>
        <taxon>Streptomyces</taxon>
    </lineage>
</organism>
<dbReference type="RefSeq" id="WP_019766442.1">
    <property type="nucleotide sequence ID" value="NZ_BMSP01000035.1"/>
</dbReference>
<feature type="compositionally biased region" description="Basic and acidic residues" evidence="1">
    <location>
        <begin position="103"/>
        <end position="113"/>
    </location>
</feature>
<dbReference type="GeneID" id="97761581"/>
<evidence type="ECO:0000313" key="4">
    <source>
        <dbReference type="Proteomes" id="UP000253779"/>
    </source>
</evidence>
<dbReference type="Proteomes" id="UP000253779">
    <property type="component" value="Chromosome"/>
</dbReference>
<gene>
    <name evidence="2" type="ORF">DTW94_27065</name>
    <name evidence="3" type="ORF">NLU04_10575</name>
</gene>
<feature type="region of interest" description="Disordered" evidence="1">
    <location>
        <begin position="103"/>
        <end position="127"/>
    </location>
</feature>
<dbReference type="EMBL" id="CP030930">
    <property type="protein sequence ID" value="AXI74542.1"/>
    <property type="molecule type" value="Genomic_DNA"/>
</dbReference>
<dbReference type="KEGG" id="scav:CVT27_26825"/>
<feature type="compositionally biased region" description="Basic and acidic residues" evidence="1">
    <location>
        <begin position="53"/>
        <end position="66"/>
    </location>
</feature>
<dbReference type="EMBL" id="CP101397">
    <property type="protein sequence ID" value="UTR78868.1"/>
    <property type="molecule type" value="Genomic_DNA"/>
</dbReference>
<proteinExistence type="predicted"/>
<evidence type="ECO:0000313" key="2">
    <source>
        <dbReference type="EMBL" id="AXI74542.1"/>
    </source>
</evidence>
<keyword evidence="5" id="KW-1185">Reference proteome</keyword>